<dbReference type="Proteomes" id="UP000789702">
    <property type="component" value="Unassembled WGS sequence"/>
</dbReference>
<feature type="non-terminal residue" evidence="1">
    <location>
        <position position="1"/>
    </location>
</feature>
<protein>
    <submittedName>
        <fullName evidence="1">7764_t:CDS:1</fullName>
    </submittedName>
</protein>
<organism evidence="1 2">
    <name type="scientific">Dentiscutata heterogama</name>
    <dbReference type="NCBI Taxonomy" id="1316150"/>
    <lineage>
        <taxon>Eukaryota</taxon>
        <taxon>Fungi</taxon>
        <taxon>Fungi incertae sedis</taxon>
        <taxon>Mucoromycota</taxon>
        <taxon>Glomeromycotina</taxon>
        <taxon>Glomeromycetes</taxon>
        <taxon>Diversisporales</taxon>
        <taxon>Gigasporaceae</taxon>
        <taxon>Dentiscutata</taxon>
    </lineage>
</organism>
<gene>
    <name evidence="1" type="ORF">DHETER_LOCUS12622</name>
</gene>
<evidence type="ECO:0000313" key="2">
    <source>
        <dbReference type="Proteomes" id="UP000789702"/>
    </source>
</evidence>
<proteinExistence type="predicted"/>
<keyword evidence="2" id="KW-1185">Reference proteome</keyword>
<name>A0ACA9PNZ0_9GLOM</name>
<evidence type="ECO:0000313" key="1">
    <source>
        <dbReference type="EMBL" id="CAG8717352.1"/>
    </source>
</evidence>
<dbReference type="EMBL" id="CAJVPU010031580">
    <property type="protein sequence ID" value="CAG8717352.1"/>
    <property type="molecule type" value="Genomic_DNA"/>
</dbReference>
<reference evidence="1" key="1">
    <citation type="submission" date="2021-06" db="EMBL/GenBank/DDBJ databases">
        <authorList>
            <person name="Kallberg Y."/>
            <person name="Tangrot J."/>
            <person name="Rosling A."/>
        </authorList>
    </citation>
    <scope>NUCLEOTIDE SEQUENCE</scope>
    <source>
        <strain evidence="1">IL203A</strain>
    </source>
</reference>
<comment type="caution">
    <text evidence="1">The sequence shown here is derived from an EMBL/GenBank/DDBJ whole genome shotgun (WGS) entry which is preliminary data.</text>
</comment>
<accession>A0ACA9PNZ0</accession>
<sequence length="77" mass="8623">IHIADKMEGHGNTKLNSVESSHIFLVSLHCNNLELVCLCDVLNNFCAQFLFKAKSNATGNRYIGDILKWFSGLSHDE</sequence>